<keyword evidence="3" id="KW-1185">Reference proteome</keyword>
<feature type="signal peptide" evidence="1">
    <location>
        <begin position="1"/>
        <end position="18"/>
    </location>
</feature>
<gene>
    <name evidence="2" type="ORF">MVEN_00130700</name>
</gene>
<reference evidence="2" key="1">
    <citation type="submission" date="2020-05" db="EMBL/GenBank/DDBJ databases">
        <title>Mycena genomes resolve the evolution of fungal bioluminescence.</title>
        <authorList>
            <person name="Tsai I.J."/>
        </authorList>
    </citation>
    <scope>NUCLEOTIDE SEQUENCE</scope>
    <source>
        <strain evidence="2">CCC161011</strain>
    </source>
</reference>
<dbReference type="Gene3D" id="2.60.40.420">
    <property type="entry name" value="Cupredoxins - blue copper proteins"/>
    <property type="match status" value="1"/>
</dbReference>
<protein>
    <recommendedName>
        <fullName evidence="4">Extracellular serine-rich protein</fullName>
    </recommendedName>
</protein>
<evidence type="ECO:0000256" key="1">
    <source>
        <dbReference type="SAM" id="SignalP"/>
    </source>
</evidence>
<proteinExistence type="predicted"/>
<comment type="caution">
    <text evidence="2">The sequence shown here is derived from an EMBL/GenBank/DDBJ whole genome shotgun (WGS) entry which is preliminary data.</text>
</comment>
<dbReference type="InterPro" id="IPR008972">
    <property type="entry name" value="Cupredoxin"/>
</dbReference>
<organism evidence="2 3">
    <name type="scientific">Mycena venus</name>
    <dbReference type="NCBI Taxonomy" id="2733690"/>
    <lineage>
        <taxon>Eukaryota</taxon>
        <taxon>Fungi</taxon>
        <taxon>Dikarya</taxon>
        <taxon>Basidiomycota</taxon>
        <taxon>Agaricomycotina</taxon>
        <taxon>Agaricomycetes</taxon>
        <taxon>Agaricomycetidae</taxon>
        <taxon>Agaricales</taxon>
        <taxon>Marasmiineae</taxon>
        <taxon>Mycenaceae</taxon>
        <taxon>Mycena</taxon>
    </lineage>
</organism>
<evidence type="ECO:0000313" key="2">
    <source>
        <dbReference type="EMBL" id="KAF7372674.1"/>
    </source>
</evidence>
<accession>A0A8H6Z7Z1</accession>
<dbReference type="InterPro" id="IPR052953">
    <property type="entry name" value="Ser-rich/MCO-related"/>
</dbReference>
<sequence>MRFALLVATIAAAAVVSAQNQTIFVNVGGDPNTLGGVYQFMPNSITASNGSVITFKFSGIPGNHSITQSTFQSPCQPVEGGFDSGWVEILKNSTAGVFPEWNLTITNNAVPIWFYCKQLIPIAHCIAGMVGVINVKPGVSSLAAFQAAAAKAGSVGQGQNGLVGSGASAAAEPSIQSDIATLHIGPSAAPGGAITLGVSFNLFTIVGGVLTGTAMVL</sequence>
<dbReference type="Proteomes" id="UP000620124">
    <property type="component" value="Unassembled WGS sequence"/>
</dbReference>
<dbReference type="SUPFAM" id="SSF49503">
    <property type="entry name" value="Cupredoxins"/>
    <property type="match status" value="1"/>
</dbReference>
<dbReference type="PANTHER" id="PTHR34883">
    <property type="entry name" value="SERINE-RICH PROTEIN, PUTATIVE-RELATED-RELATED"/>
    <property type="match status" value="1"/>
</dbReference>
<dbReference type="OrthoDB" id="2331100at2759"/>
<feature type="chain" id="PRO_5034049414" description="Extracellular serine-rich protein" evidence="1">
    <location>
        <begin position="19"/>
        <end position="217"/>
    </location>
</feature>
<evidence type="ECO:0008006" key="4">
    <source>
        <dbReference type="Google" id="ProtNLM"/>
    </source>
</evidence>
<name>A0A8H6Z7Z1_9AGAR</name>
<dbReference type="PANTHER" id="PTHR34883:SF17">
    <property type="entry name" value="CUPREDOXIN"/>
    <property type="match status" value="1"/>
</dbReference>
<keyword evidence="1" id="KW-0732">Signal</keyword>
<evidence type="ECO:0000313" key="3">
    <source>
        <dbReference type="Proteomes" id="UP000620124"/>
    </source>
</evidence>
<dbReference type="EMBL" id="JACAZI010000001">
    <property type="protein sequence ID" value="KAF7372674.1"/>
    <property type="molecule type" value="Genomic_DNA"/>
</dbReference>
<dbReference type="AlphaFoldDB" id="A0A8H6Z7Z1"/>
<dbReference type="CDD" id="cd00920">
    <property type="entry name" value="Cupredoxin"/>
    <property type="match status" value="1"/>
</dbReference>